<keyword evidence="1" id="KW-0812">Transmembrane</keyword>
<keyword evidence="3" id="KW-1185">Reference proteome</keyword>
<proteinExistence type="predicted"/>
<evidence type="ECO:0000313" key="3">
    <source>
        <dbReference type="Proteomes" id="UP000479190"/>
    </source>
</evidence>
<name>A0A6H5IRC7_9HYME</name>
<dbReference type="Proteomes" id="UP000479190">
    <property type="component" value="Unassembled WGS sequence"/>
</dbReference>
<keyword evidence="1" id="KW-1133">Transmembrane helix</keyword>
<dbReference type="AlphaFoldDB" id="A0A6H5IRC7"/>
<organism evidence="2 3">
    <name type="scientific">Trichogramma brassicae</name>
    <dbReference type="NCBI Taxonomy" id="86971"/>
    <lineage>
        <taxon>Eukaryota</taxon>
        <taxon>Metazoa</taxon>
        <taxon>Ecdysozoa</taxon>
        <taxon>Arthropoda</taxon>
        <taxon>Hexapoda</taxon>
        <taxon>Insecta</taxon>
        <taxon>Pterygota</taxon>
        <taxon>Neoptera</taxon>
        <taxon>Endopterygota</taxon>
        <taxon>Hymenoptera</taxon>
        <taxon>Apocrita</taxon>
        <taxon>Proctotrupomorpha</taxon>
        <taxon>Chalcidoidea</taxon>
        <taxon>Trichogrammatidae</taxon>
        <taxon>Trichogramma</taxon>
    </lineage>
</organism>
<evidence type="ECO:0000256" key="1">
    <source>
        <dbReference type="SAM" id="Phobius"/>
    </source>
</evidence>
<gene>
    <name evidence="2" type="ORF">TBRA_LOCUS10157</name>
</gene>
<sequence length="307" mass="34756">TKLKFNRVIINENVARACTEESLSLLIENHANSIEYTKNNLIKARAPHIYIRHSKARPPPCDTRQNNLAQGITKMSGEKRLATLLLIIQICIIVLTGVLVTYGPDTRPDSSRSRSAQGTAWSPGVILMHSVTLRFEPDSAFKSASWYTLTVAQGTAWSPGAILMHSFQKRLLIHIVGSSGDCMVAWCYPYALGCRRRRQHIRPRVRGLLWSGGELRVWPKRQAQVTGARARGIVLPVRYIRYDRRQAAVYQRRCSAIVRRSRGRWRTAQPTEARCRCLHSDFACTNLCVHAKFCTSCINPLSLKLVY</sequence>
<reference evidence="2 3" key="1">
    <citation type="submission" date="2020-02" db="EMBL/GenBank/DDBJ databases">
        <authorList>
            <person name="Ferguson B K."/>
        </authorList>
    </citation>
    <scope>NUCLEOTIDE SEQUENCE [LARGE SCALE GENOMIC DNA]</scope>
</reference>
<protein>
    <submittedName>
        <fullName evidence="2">Uncharacterized protein</fullName>
    </submittedName>
</protein>
<keyword evidence="1" id="KW-0472">Membrane</keyword>
<feature type="transmembrane region" description="Helical" evidence="1">
    <location>
        <begin position="171"/>
        <end position="192"/>
    </location>
</feature>
<feature type="transmembrane region" description="Helical" evidence="1">
    <location>
        <begin position="81"/>
        <end position="102"/>
    </location>
</feature>
<feature type="non-terminal residue" evidence="2">
    <location>
        <position position="1"/>
    </location>
</feature>
<accession>A0A6H5IRC7</accession>
<evidence type="ECO:0000313" key="2">
    <source>
        <dbReference type="EMBL" id="CAB0038372.1"/>
    </source>
</evidence>
<dbReference type="EMBL" id="CADCXV010000905">
    <property type="protein sequence ID" value="CAB0038372.1"/>
    <property type="molecule type" value="Genomic_DNA"/>
</dbReference>